<evidence type="ECO:0000259" key="3">
    <source>
        <dbReference type="Pfam" id="PF14510"/>
    </source>
</evidence>
<dbReference type="RefSeq" id="XP_018737288.1">
    <property type="nucleotide sequence ID" value="XM_018879365.1"/>
</dbReference>
<proteinExistence type="predicted"/>
<sequence length="215" mass="23563">MSEDAREDPSPLGEGYDVEAYNPDEALVHSMSRVMSTPEGTSHLEALTRVLSTRTLKDGKLEINPEDFNLRALLKTLVRRMDNEGLDLNTTGVAFRNLTTIGVDAGASYAPTVYELIRSIVALPLALKKLRSPPLRNLIQDIDGLIIPGEMLLVLGRPGSGCTTLLRTIAGEIDQFKGIQGNINYDGVSQSDMLKYFKSQVLYNPECKLLVHSGC</sequence>
<dbReference type="GO" id="GO:0005524">
    <property type="term" value="F:ATP binding"/>
    <property type="evidence" value="ECO:0007669"/>
    <property type="project" value="UniProtKB-KW"/>
</dbReference>
<dbReference type="Pfam" id="PF14510">
    <property type="entry name" value="ABC_trans_N"/>
    <property type="match status" value="1"/>
</dbReference>
<dbReference type="AlphaFoldDB" id="A0A167F475"/>
<dbReference type="Gene3D" id="3.40.50.300">
    <property type="entry name" value="P-loop containing nucleotide triphosphate hydrolases"/>
    <property type="match status" value="1"/>
</dbReference>
<name>A0A167F475_9ASCO</name>
<dbReference type="InterPro" id="IPR029481">
    <property type="entry name" value="ABC_trans_N"/>
</dbReference>
<keyword evidence="4" id="KW-0067">ATP-binding</keyword>
<evidence type="ECO:0000313" key="5">
    <source>
        <dbReference type="Proteomes" id="UP000189580"/>
    </source>
</evidence>
<dbReference type="Pfam" id="PF00005">
    <property type="entry name" value="ABC_tran"/>
    <property type="match status" value="1"/>
</dbReference>
<dbReference type="EMBL" id="CP014503">
    <property type="protein sequence ID" value="ANB14811.1"/>
    <property type="molecule type" value="Genomic_DNA"/>
</dbReference>
<organism evidence="4 5">
    <name type="scientific">Sugiyamaella lignohabitans</name>
    <dbReference type="NCBI Taxonomy" id="796027"/>
    <lineage>
        <taxon>Eukaryota</taxon>
        <taxon>Fungi</taxon>
        <taxon>Dikarya</taxon>
        <taxon>Ascomycota</taxon>
        <taxon>Saccharomycotina</taxon>
        <taxon>Dipodascomycetes</taxon>
        <taxon>Dipodascales</taxon>
        <taxon>Trichomonascaceae</taxon>
        <taxon>Sugiyamaella</taxon>
    </lineage>
</organism>
<dbReference type="InterPro" id="IPR003439">
    <property type="entry name" value="ABC_transporter-like_ATP-bd"/>
</dbReference>
<reference evidence="4 5" key="1">
    <citation type="submission" date="2016-02" db="EMBL/GenBank/DDBJ databases">
        <title>Complete genome sequence and transcriptome regulation of the pentose utilising yeast Sugiyamaella lignohabitans.</title>
        <authorList>
            <person name="Bellasio M."/>
            <person name="Peymann A."/>
            <person name="Valli M."/>
            <person name="Sipitzky M."/>
            <person name="Graf A."/>
            <person name="Sauer M."/>
            <person name="Marx H."/>
            <person name="Mattanovich D."/>
        </authorList>
    </citation>
    <scope>NUCLEOTIDE SEQUENCE [LARGE SCALE GENOMIC DNA]</scope>
    <source>
        <strain evidence="4 5">CBS 10342</strain>
    </source>
</reference>
<protein>
    <submittedName>
        <fullName evidence="4">ATP-binding cassette multidrug transporter PDR12</fullName>
    </submittedName>
</protein>
<gene>
    <name evidence="4" type="primary">PDR12</name>
    <name evidence="4" type="ORF">AWJ20_2423</name>
</gene>
<feature type="domain" description="Pleiotropic ABC efflux transporter N-terminal" evidence="3">
    <location>
        <begin position="49"/>
        <end position="115"/>
    </location>
</feature>
<dbReference type="OrthoDB" id="245989at2759"/>
<keyword evidence="5" id="KW-1185">Reference proteome</keyword>
<dbReference type="SUPFAM" id="SSF52540">
    <property type="entry name" value="P-loop containing nucleoside triphosphate hydrolases"/>
    <property type="match status" value="1"/>
</dbReference>
<evidence type="ECO:0000313" key="4">
    <source>
        <dbReference type="EMBL" id="ANB14811.1"/>
    </source>
</evidence>
<keyword evidence="1" id="KW-0813">Transport</keyword>
<dbReference type="KEGG" id="slb:AWJ20_2423"/>
<dbReference type="InterPro" id="IPR027417">
    <property type="entry name" value="P-loop_NTPase"/>
</dbReference>
<keyword evidence="4" id="KW-0547">Nucleotide-binding</keyword>
<evidence type="ECO:0000259" key="2">
    <source>
        <dbReference type="Pfam" id="PF00005"/>
    </source>
</evidence>
<evidence type="ECO:0000256" key="1">
    <source>
        <dbReference type="ARBA" id="ARBA00022448"/>
    </source>
</evidence>
<dbReference type="Proteomes" id="UP000189580">
    <property type="component" value="Chromosome b"/>
</dbReference>
<dbReference type="GeneID" id="30034333"/>
<feature type="domain" description="ABC transporter" evidence="2">
    <location>
        <begin position="140"/>
        <end position="205"/>
    </location>
</feature>
<dbReference type="GO" id="GO:0016887">
    <property type="term" value="F:ATP hydrolysis activity"/>
    <property type="evidence" value="ECO:0007669"/>
    <property type="project" value="InterPro"/>
</dbReference>
<dbReference type="PANTHER" id="PTHR19241">
    <property type="entry name" value="ATP-BINDING CASSETTE TRANSPORTER"/>
    <property type="match status" value="1"/>
</dbReference>
<accession>A0A167F475</accession>